<dbReference type="GO" id="GO:0016853">
    <property type="term" value="F:isomerase activity"/>
    <property type="evidence" value="ECO:0007669"/>
    <property type="project" value="UniProtKB-KW"/>
</dbReference>
<evidence type="ECO:0000313" key="2">
    <source>
        <dbReference type="EMBL" id="MSU06053.1"/>
    </source>
</evidence>
<protein>
    <submittedName>
        <fullName evidence="2">Sugar phosphate isomerase/epimerase</fullName>
    </submittedName>
</protein>
<dbReference type="RefSeq" id="WP_154425029.1">
    <property type="nucleotide sequence ID" value="NZ_VUNN01000006.1"/>
</dbReference>
<dbReference type="Proteomes" id="UP000460549">
    <property type="component" value="Unassembled WGS sequence"/>
</dbReference>
<dbReference type="AlphaFoldDB" id="A0A7X2TRK0"/>
<accession>A0A7X2TRK0</accession>
<keyword evidence="3" id="KW-1185">Reference proteome</keyword>
<dbReference type="EMBL" id="VUNN01000006">
    <property type="protein sequence ID" value="MSU06053.1"/>
    <property type="molecule type" value="Genomic_DNA"/>
</dbReference>
<dbReference type="InterPro" id="IPR050312">
    <property type="entry name" value="IolE/XylAMocC-like"/>
</dbReference>
<dbReference type="InterPro" id="IPR013022">
    <property type="entry name" value="Xyl_isomerase-like_TIM-brl"/>
</dbReference>
<feature type="domain" description="Xylose isomerase-like TIM barrel" evidence="1">
    <location>
        <begin position="46"/>
        <end position="290"/>
    </location>
</feature>
<gene>
    <name evidence="2" type="ORF">FYJ80_04595</name>
</gene>
<dbReference type="SUPFAM" id="SSF51658">
    <property type="entry name" value="Xylose isomerase-like"/>
    <property type="match status" value="1"/>
</dbReference>
<organism evidence="2 3">
    <name type="scientific">Bullifex porci</name>
    <dbReference type="NCBI Taxonomy" id="2606638"/>
    <lineage>
        <taxon>Bacteria</taxon>
        <taxon>Pseudomonadati</taxon>
        <taxon>Spirochaetota</taxon>
        <taxon>Spirochaetia</taxon>
        <taxon>Spirochaetales</taxon>
        <taxon>Spirochaetaceae</taxon>
        <taxon>Bullifex</taxon>
    </lineage>
</organism>
<dbReference type="PANTHER" id="PTHR12110:SF21">
    <property type="entry name" value="XYLOSE ISOMERASE-LIKE TIM BARREL DOMAIN-CONTAINING PROTEIN"/>
    <property type="match status" value="1"/>
</dbReference>
<proteinExistence type="predicted"/>
<reference evidence="2 3" key="1">
    <citation type="submission" date="2019-08" db="EMBL/GenBank/DDBJ databases">
        <title>In-depth cultivation of the pig gut microbiome towards novel bacterial diversity and tailored functional studies.</title>
        <authorList>
            <person name="Wylensek D."/>
            <person name="Hitch T.C.A."/>
            <person name="Clavel T."/>
        </authorList>
    </citation>
    <scope>NUCLEOTIDE SEQUENCE [LARGE SCALE GENOMIC DNA]</scope>
    <source>
        <strain evidence="2 3">NM-380-WT-3C1</strain>
    </source>
</reference>
<evidence type="ECO:0000313" key="3">
    <source>
        <dbReference type="Proteomes" id="UP000460549"/>
    </source>
</evidence>
<comment type="caution">
    <text evidence="2">The sequence shown here is derived from an EMBL/GenBank/DDBJ whole genome shotgun (WGS) entry which is preliminary data.</text>
</comment>
<dbReference type="PANTHER" id="PTHR12110">
    <property type="entry name" value="HYDROXYPYRUVATE ISOMERASE"/>
    <property type="match status" value="1"/>
</dbReference>
<sequence length="292" mass="33272">MFNIGFRAHDFGSFNSASELAKVVSEVKSPAVIQLALNKVIPTAKKWPEWDEEYISSIRDDLAKEDVSVAVIGCYINPVHPDEDERKKQLTRFKRSLELNKAFGCRIVGTETGSWTPKITYSPETYEEHVFEALLSSIDYMLNEAIKNDAICAIEPVAFPHTMCTVERTLRVLNKFQDEHLKLIFDPINLVPRLGIPELDGSYRAIPSEEAQAKYINTCLDAFALRICALHCKDYVLSEDGHKKGDLPVTTGIFRWDLFFKELRKRNINVPILLENHNPKTLKETLATLNKF</sequence>
<name>A0A7X2TRK0_9SPIO</name>
<dbReference type="InterPro" id="IPR036237">
    <property type="entry name" value="Xyl_isomerase-like_sf"/>
</dbReference>
<dbReference type="Pfam" id="PF01261">
    <property type="entry name" value="AP_endonuc_2"/>
    <property type="match status" value="1"/>
</dbReference>
<dbReference type="Gene3D" id="3.20.20.150">
    <property type="entry name" value="Divalent-metal-dependent TIM barrel enzymes"/>
    <property type="match status" value="1"/>
</dbReference>
<keyword evidence="2" id="KW-0413">Isomerase</keyword>
<evidence type="ECO:0000259" key="1">
    <source>
        <dbReference type="Pfam" id="PF01261"/>
    </source>
</evidence>